<keyword evidence="6 9" id="KW-0479">Metal-binding</keyword>
<dbReference type="InterPro" id="IPR011005">
    <property type="entry name" value="Dihydropteroate_synth-like_sf"/>
</dbReference>
<dbReference type="PROSITE" id="PS50972">
    <property type="entry name" value="PTERIN_BINDING"/>
    <property type="match status" value="1"/>
</dbReference>
<dbReference type="GO" id="GO:0046872">
    <property type="term" value="F:metal ion binding"/>
    <property type="evidence" value="ECO:0007669"/>
    <property type="project" value="UniProtKB-KW"/>
</dbReference>
<dbReference type="GO" id="GO:0005829">
    <property type="term" value="C:cytosol"/>
    <property type="evidence" value="ECO:0007669"/>
    <property type="project" value="TreeGrafter"/>
</dbReference>
<dbReference type="Pfam" id="PF00809">
    <property type="entry name" value="Pterin_bind"/>
    <property type="match status" value="1"/>
</dbReference>
<feature type="domain" description="Pterin-binding" evidence="10">
    <location>
        <begin position="5"/>
        <end position="260"/>
    </location>
</feature>
<evidence type="ECO:0000256" key="5">
    <source>
        <dbReference type="ARBA" id="ARBA00022679"/>
    </source>
</evidence>
<dbReference type="HOGENOM" id="CLU_008023_0_3_5"/>
<dbReference type="PROSITE" id="PS00792">
    <property type="entry name" value="DHPS_1"/>
    <property type="match status" value="1"/>
</dbReference>
<dbReference type="GO" id="GO:0004156">
    <property type="term" value="F:dihydropteroate synthase activity"/>
    <property type="evidence" value="ECO:0007669"/>
    <property type="project" value="UniProtKB-EC"/>
</dbReference>
<dbReference type="OrthoDB" id="9811744at2"/>
<dbReference type="SUPFAM" id="SSF51717">
    <property type="entry name" value="Dihydropteroate synthetase-like"/>
    <property type="match status" value="1"/>
</dbReference>
<dbReference type="EMBL" id="HG966617">
    <property type="protein sequence ID" value="CDO58899.1"/>
    <property type="molecule type" value="Genomic_DNA"/>
</dbReference>
<comment type="catalytic activity">
    <reaction evidence="1">
        <text>(7,8-dihydropterin-6-yl)methyl diphosphate + 4-aminobenzoate = 7,8-dihydropteroate + diphosphate</text>
        <dbReference type="Rhea" id="RHEA:19949"/>
        <dbReference type="ChEBI" id="CHEBI:17836"/>
        <dbReference type="ChEBI" id="CHEBI:17839"/>
        <dbReference type="ChEBI" id="CHEBI:33019"/>
        <dbReference type="ChEBI" id="CHEBI:72950"/>
        <dbReference type="EC" id="2.5.1.15"/>
    </reaction>
</comment>
<accession>X5MDY7</accession>
<dbReference type="Proteomes" id="UP000032160">
    <property type="component" value="Chromosome I"/>
</dbReference>
<dbReference type="STRING" id="1458461.BN1012_Phect685"/>
<dbReference type="GO" id="GO:0046656">
    <property type="term" value="P:folic acid biosynthetic process"/>
    <property type="evidence" value="ECO:0007669"/>
    <property type="project" value="UniProtKB-KW"/>
</dbReference>
<keyword evidence="8 9" id="KW-0289">Folate biosynthesis</keyword>
<dbReference type="InterPro" id="IPR000489">
    <property type="entry name" value="Pterin-binding_dom"/>
</dbReference>
<evidence type="ECO:0000256" key="2">
    <source>
        <dbReference type="ARBA" id="ARBA00001946"/>
    </source>
</evidence>
<dbReference type="PATRIC" id="fig|1458461.3.peg.685"/>
<keyword evidence="7 9" id="KW-0460">Magnesium</keyword>
<organism evidence="11 12">
    <name type="scientific">Candidatus Phaeomarinibacter ectocarpi</name>
    <dbReference type="NCBI Taxonomy" id="1458461"/>
    <lineage>
        <taxon>Bacteria</taxon>
        <taxon>Pseudomonadati</taxon>
        <taxon>Pseudomonadota</taxon>
        <taxon>Alphaproteobacteria</taxon>
        <taxon>Hyphomicrobiales</taxon>
        <taxon>Parvibaculaceae</taxon>
        <taxon>Candidatus Phaeomarinibacter</taxon>
    </lineage>
</organism>
<dbReference type="GO" id="GO:0046654">
    <property type="term" value="P:tetrahydrofolate biosynthetic process"/>
    <property type="evidence" value="ECO:0007669"/>
    <property type="project" value="UniProtKB-UniPathway"/>
</dbReference>
<keyword evidence="5 9" id="KW-0808">Transferase</keyword>
<gene>
    <name evidence="11" type="ORF">BN1012_Phect685</name>
</gene>
<evidence type="ECO:0000256" key="4">
    <source>
        <dbReference type="ARBA" id="ARBA00012458"/>
    </source>
</evidence>
<comment type="pathway">
    <text evidence="3 9">Cofactor biosynthesis; tetrahydrofolate biosynthesis; 7,8-dihydrofolate from 2-amino-4-hydroxy-6-hydroxymethyl-7,8-dihydropteridine diphosphate and 4-aminobenzoate: step 1/2.</text>
</comment>
<evidence type="ECO:0000256" key="1">
    <source>
        <dbReference type="ARBA" id="ARBA00000012"/>
    </source>
</evidence>
<dbReference type="NCBIfam" id="TIGR01496">
    <property type="entry name" value="DHPS"/>
    <property type="match status" value="1"/>
</dbReference>
<name>X5MDY7_9HYPH</name>
<evidence type="ECO:0000256" key="9">
    <source>
        <dbReference type="RuleBase" id="RU361205"/>
    </source>
</evidence>
<comment type="function">
    <text evidence="9">Catalyzes the condensation of para-aminobenzoate (pABA) with 6-hydroxymethyl-7,8-dihydropterin diphosphate (DHPt-PP) to form 7,8-dihydropteroate (H2Pte), the immediate precursor of folate derivatives.</text>
</comment>
<dbReference type="PROSITE" id="PS00793">
    <property type="entry name" value="DHPS_2"/>
    <property type="match status" value="1"/>
</dbReference>
<dbReference type="Gene3D" id="3.20.20.20">
    <property type="entry name" value="Dihydropteroate synthase-like"/>
    <property type="match status" value="1"/>
</dbReference>
<dbReference type="UniPathway" id="UPA00077">
    <property type="reaction ID" value="UER00156"/>
</dbReference>
<evidence type="ECO:0000256" key="8">
    <source>
        <dbReference type="ARBA" id="ARBA00022909"/>
    </source>
</evidence>
<dbReference type="KEGG" id="pect:BN1012_Phect685"/>
<evidence type="ECO:0000313" key="11">
    <source>
        <dbReference type="EMBL" id="CDO58899.1"/>
    </source>
</evidence>
<keyword evidence="12" id="KW-1185">Reference proteome</keyword>
<dbReference type="InterPro" id="IPR045031">
    <property type="entry name" value="DHP_synth-like"/>
</dbReference>
<protein>
    <recommendedName>
        <fullName evidence="4 9">Dihydropteroate synthase</fullName>
        <shortName evidence="9">DHPS</shortName>
        <ecNumber evidence="4 9">2.5.1.15</ecNumber>
    </recommendedName>
    <alternativeName>
        <fullName evidence="9">Dihydropteroate pyrophosphorylase</fullName>
    </alternativeName>
</protein>
<dbReference type="InterPro" id="IPR006390">
    <property type="entry name" value="DHP_synth_dom"/>
</dbReference>
<comment type="similarity">
    <text evidence="9">Belongs to the DHPS family.</text>
</comment>
<comment type="cofactor">
    <cofactor evidence="2 9">
        <name>Mg(2+)</name>
        <dbReference type="ChEBI" id="CHEBI:18420"/>
    </cofactor>
</comment>
<evidence type="ECO:0000256" key="7">
    <source>
        <dbReference type="ARBA" id="ARBA00022842"/>
    </source>
</evidence>
<dbReference type="PANTHER" id="PTHR20941:SF1">
    <property type="entry name" value="FOLIC ACID SYNTHESIS PROTEIN FOL1"/>
    <property type="match status" value="1"/>
</dbReference>
<evidence type="ECO:0000259" key="10">
    <source>
        <dbReference type="PROSITE" id="PS50972"/>
    </source>
</evidence>
<evidence type="ECO:0000313" key="12">
    <source>
        <dbReference type="Proteomes" id="UP000032160"/>
    </source>
</evidence>
<evidence type="ECO:0000256" key="3">
    <source>
        <dbReference type="ARBA" id="ARBA00004763"/>
    </source>
</evidence>
<dbReference type="PANTHER" id="PTHR20941">
    <property type="entry name" value="FOLATE SYNTHESIS PROTEINS"/>
    <property type="match status" value="1"/>
</dbReference>
<proteinExistence type="inferred from homology"/>
<evidence type="ECO:0000256" key="6">
    <source>
        <dbReference type="ARBA" id="ARBA00022723"/>
    </source>
</evidence>
<sequence>MTASPTLFGILNVTADSFSDGGKYLEADAALAHARALMAQGADVIDLGAASSHPDSADVGAAEEISRLARIVPQLVAADIPVSIDSFEPDVQLWALGQGVAYLNDIQGFPHSEIYPALASASAKLVIMHGVQGRGRARRQDVPADQIWDRIFNFFDDRLDGLAASGIARERLVLDPGMGFFLGTDPEVSLEVLRHVGRLEARYDLPVLISVSRKSFLRAMTGRDVADIGPATLAAEMFAAAAGAGYIRTHAPGALKDALAVSAALQPKTR</sequence>
<dbReference type="EC" id="2.5.1.15" evidence="4 9"/>
<dbReference type="AlphaFoldDB" id="X5MDY7"/>
<reference evidence="11 12" key="1">
    <citation type="journal article" date="2014" name="Front. Genet.">
        <title>Genome and metabolic network of "Candidatus Phaeomarinobacter ectocarpi" Ec32, a new candidate genus of Alphaproteobacteria frequently associated with brown algae.</title>
        <authorList>
            <person name="Dittami S.M."/>
            <person name="Barbeyron T."/>
            <person name="Boyen C."/>
            <person name="Cambefort J."/>
            <person name="Collet G."/>
            <person name="Delage L."/>
            <person name="Gobet A."/>
            <person name="Groisillier A."/>
            <person name="Leblanc C."/>
            <person name="Michel G."/>
            <person name="Scornet D."/>
            <person name="Siegel A."/>
            <person name="Tapia J.E."/>
            <person name="Tonon T."/>
        </authorList>
    </citation>
    <scope>NUCLEOTIDE SEQUENCE [LARGE SCALE GENOMIC DNA]</scope>
    <source>
        <strain evidence="11 12">Ec32</strain>
    </source>
</reference>
<dbReference type="RefSeq" id="WP_043949725.1">
    <property type="nucleotide sequence ID" value="NZ_HG966617.1"/>
</dbReference>